<dbReference type="InterPro" id="IPR014710">
    <property type="entry name" value="RmlC-like_jellyroll"/>
</dbReference>
<dbReference type="Pfam" id="PF07883">
    <property type="entry name" value="Cupin_2"/>
    <property type="match status" value="1"/>
</dbReference>
<dbReference type="InterPro" id="IPR001387">
    <property type="entry name" value="Cro/C1-type_HTH"/>
</dbReference>
<evidence type="ECO:0000259" key="2">
    <source>
        <dbReference type="PROSITE" id="PS50943"/>
    </source>
</evidence>
<sequence length="184" mass="20849">MQDFNFGVKIQEYRNMKGISLRELASRTGVTASMLSQIENNNVNPSINTLRQIADALDFPLYALFQENTSIEDELIVRKGNYHVIGKEGEEVDYRLLTPNTRGMIEFVLMTIPPQTVSSDKEYSHKGEETAYVIDGSVSVYINGKSYQLHSGDAVRIPPQTRHKWFNQSDEKVEVIFAVSPPSF</sequence>
<dbReference type="SMART" id="SM00530">
    <property type="entry name" value="HTH_XRE"/>
    <property type="match status" value="1"/>
</dbReference>
<protein>
    <submittedName>
        <fullName evidence="3">Cupin domain-containing protein</fullName>
    </submittedName>
</protein>
<dbReference type="GO" id="GO:0005829">
    <property type="term" value="C:cytosol"/>
    <property type="evidence" value="ECO:0007669"/>
    <property type="project" value="TreeGrafter"/>
</dbReference>
<organism evidence="3 4">
    <name type="scientific">Treponema parvum</name>
    <dbReference type="NCBI Taxonomy" id="138851"/>
    <lineage>
        <taxon>Bacteria</taxon>
        <taxon>Pseudomonadati</taxon>
        <taxon>Spirochaetota</taxon>
        <taxon>Spirochaetia</taxon>
        <taxon>Spirochaetales</taxon>
        <taxon>Treponemataceae</taxon>
        <taxon>Treponema</taxon>
    </lineage>
</organism>
<reference evidence="3" key="1">
    <citation type="submission" date="2020-05" db="EMBL/GenBank/DDBJ databases">
        <authorList>
            <person name="Zeng H."/>
            <person name="Chan Y.K."/>
            <person name="Watt R.M."/>
        </authorList>
    </citation>
    <scope>NUCLEOTIDE SEQUENCE</scope>
    <source>
        <strain evidence="3">ATCC 700773</strain>
    </source>
</reference>
<evidence type="ECO:0000256" key="1">
    <source>
        <dbReference type="ARBA" id="ARBA00023125"/>
    </source>
</evidence>
<dbReference type="GO" id="GO:0003700">
    <property type="term" value="F:DNA-binding transcription factor activity"/>
    <property type="evidence" value="ECO:0007669"/>
    <property type="project" value="TreeGrafter"/>
</dbReference>
<dbReference type="CDD" id="cd00093">
    <property type="entry name" value="HTH_XRE"/>
    <property type="match status" value="1"/>
</dbReference>
<reference evidence="3" key="2">
    <citation type="journal article" date="2021" name="Microbiol. Resour. Announc.">
        <title>Complete Genome Sequences of Three Human Oral Treponema parvum Isolates.</title>
        <authorList>
            <person name="Zeng H."/>
            <person name="Watt R.M."/>
        </authorList>
    </citation>
    <scope>NUCLEOTIDE SEQUENCE</scope>
    <source>
        <strain evidence="3">ATCC 700773</strain>
    </source>
</reference>
<dbReference type="GO" id="GO:0003677">
    <property type="term" value="F:DNA binding"/>
    <property type="evidence" value="ECO:0007669"/>
    <property type="project" value="UniProtKB-KW"/>
</dbReference>
<dbReference type="Proteomes" id="UP000671995">
    <property type="component" value="Chromosome"/>
</dbReference>
<dbReference type="PROSITE" id="PS50943">
    <property type="entry name" value="HTH_CROC1"/>
    <property type="match status" value="1"/>
</dbReference>
<dbReference type="SUPFAM" id="SSF51182">
    <property type="entry name" value="RmlC-like cupins"/>
    <property type="match status" value="1"/>
</dbReference>
<evidence type="ECO:0000313" key="4">
    <source>
        <dbReference type="Proteomes" id="UP000671995"/>
    </source>
</evidence>
<dbReference type="Gene3D" id="2.60.120.10">
    <property type="entry name" value="Jelly Rolls"/>
    <property type="match status" value="1"/>
</dbReference>
<dbReference type="InterPro" id="IPR013096">
    <property type="entry name" value="Cupin_2"/>
</dbReference>
<dbReference type="Pfam" id="PF01381">
    <property type="entry name" value="HTH_3"/>
    <property type="match status" value="1"/>
</dbReference>
<dbReference type="SUPFAM" id="SSF47413">
    <property type="entry name" value="lambda repressor-like DNA-binding domains"/>
    <property type="match status" value="1"/>
</dbReference>
<dbReference type="InterPro" id="IPR050807">
    <property type="entry name" value="TransReg_Diox_bact_type"/>
</dbReference>
<dbReference type="CDD" id="cd02209">
    <property type="entry name" value="cupin_XRE_C"/>
    <property type="match status" value="1"/>
</dbReference>
<dbReference type="PANTHER" id="PTHR46797">
    <property type="entry name" value="HTH-TYPE TRANSCRIPTIONAL REGULATOR"/>
    <property type="match status" value="1"/>
</dbReference>
<proteinExistence type="predicted"/>
<dbReference type="InterPro" id="IPR011051">
    <property type="entry name" value="RmlC_Cupin_sf"/>
</dbReference>
<dbReference type="AlphaFoldDB" id="A0A975EXL2"/>
<accession>A0A975EXL2</accession>
<dbReference type="InterPro" id="IPR010982">
    <property type="entry name" value="Lambda_DNA-bd_dom_sf"/>
</dbReference>
<evidence type="ECO:0000313" key="3">
    <source>
        <dbReference type="EMBL" id="QTQ10791.1"/>
    </source>
</evidence>
<keyword evidence="1" id="KW-0238">DNA-binding</keyword>
<feature type="domain" description="HTH cro/C1-type" evidence="2">
    <location>
        <begin position="10"/>
        <end position="64"/>
    </location>
</feature>
<dbReference type="Gene3D" id="1.10.260.40">
    <property type="entry name" value="lambda repressor-like DNA-binding domains"/>
    <property type="match status" value="1"/>
</dbReference>
<name>A0A975EXL2_9SPIR</name>
<dbReference type="RefSeq" id="WP_210117589.1">
    <property type="nucleotide sequence ID" value="NZ_CP054257.1"/>
</dbReference>
<dbReference type="EMBL" id="CP054257">
    <property type="protein sequence ID" value="QTQ10791.1"/>
    <property type="molecule type" value="Genomic_DNA"/>
</dbReference>
<dbReference type="PANTHER" id="PTHR46797:SF19">
    <property type="entry name" value="BLL2473 PROTEIN"/>
    <property type="match status" value="1"/>
</dbReference>
<gene>
    <name evidence="3" type="ORF">HRI96_00400</name>
</gene>